<dbReference type="PROSITE" id="PS51677">
    <property type="entry name" value="NODB"/>
    <property type="match status" value="1"/>
</dbReference>
<name>A0A4U0TPU4_9PEZI</name>
<evidence type="ECO:0000259" key="1">
    <source>
        <dbReference type="PROSITE" id="PS51677"/>
    </source>
</evidence>
<dbReference type="OrthoDB" id="9970124at2759"/>
<keyword evidence="3" id="KW-1185">Reference proteome</keyword>
<comment type="caution">
    <text evidence="2">The sequence shown here is derived from an EMBL/GenBank/DDBJ whole genome shotgun (WGS) entry which is preliminary data.</text>
</comment>
<dbReference type="GO" id="GO:0005975">
    <property type="term" value="P:carbohydrate metabolic process"/>
    <property type="evidence" value="ECO:0007669"/>
    <property type="project" value="InterPro"/>
</dbReference>
<proteinExistence type="predicted"/>
<gene>
    <name evidence="2" type="ORF">B0A50_06828</name>
</gene>
<dbReference type="Pfam" id="PF01522">
    <property type="entry name" value="Polysacc_deac_1"/>
    <property type="match status" value="1"/>
</dbReference>
<organism evidence="2 3">
    <name type="scientific">Salinomyces thailandicus</name>
    <dbReference type="NCBI Taxonomy" id="706561"/>
    <lineage>
        <taxon>Eukaryota</taxon>
        <taxon>Fungi</taxon>
        <taxon>Dikarya</taxon>
        <taxon>Ascomycota</taxon>
        <taxon>Pezizomycotina</taxon>
        <taxon>Dothideomycetes</taxon>
        <taxon>Dothideomycetidae</taxon>
        <taxon>Mycosphaerellales</taxon>
        <taxon>Teratosphaeriaceae</taxon>
        <taxon>Salinomyces</taxon>
    </lineage>
</organism>
<dbReference type="PANTHER" id="PTHR43123">
    <property type="entry name" value="POLYSACCHARIDE DEACETYLASE-RELATED"/>
    <property type="match status" value="1"/>
</dbReference>
<dbReference type="Proteomes" id="UP000308549">
    <property type="component" value="Unassembled WGS sequence"/>
</dbReference>
<accession>A0A4U0TPU4</accession>
<dbReference type="InterPro" id="IPR002509">
    <property type="entry name" value="NODB_dom"/>
</dbReference>
<protein>
    <recommendedName>
        <fullName evidence="1">NodB homology domain-containing protein</fullName>
    </recommendedName>
</protein>
<reference evidence="2 3" key="1">
    <citation type="submission" date="2017-03" db="EMBL/GenBank/DDBJ databases">
        <title>Genomes of endolithic fungi from Antarctica.</title>
        <authorList>
            <person name="Coleine C."/>
            <person name="Masonjones S."/>
            <person name="Stajich J.E."/>
        </authorList>
    </citation>
    <scope>NUCLEOTIDE SEQUENCE [LARGE SCALE GENOMIC DNA]</scope>
    <source>
        <strain evidence="2 3">CCFEE 6315</strain>
    </source>
</reference>
<dbReference type="SUPFAM" id="SSF88713">
    <property type="entry name" value="Glycoside hydrolase/deacetylase"/>
    <property type="match status" value="1"/>
</dbReference>
<dbReference type="GO" id="GO:0016810">
    <property type="term" value="F:hydrolase activity, acting on carbon-nitrogen (but not peptide) bonds"/>
    <property type="evidence" value="ECO:0007669"/>
    <property type="project" value="InterPro"/>
</dbReference>
<dbReference type="Gene3D" id="3.20.20.370">
    <property type="entry name" value="Glycoside hydrolase/deacetylase"/>
    <property type="match status" value="1"/>
</dbReference>
<evidence type="ECO:0000313" key="3">
    <source>
        <dbReference type="Proteomes" id="UP000308549"/>
    </source>
</evidence>
<dbReference type="EMBL" id="NAJL01000047">
    <property type="protein sequence ID" value="TKA24088.1"/>
    <property type="molecule type" value="Genomic_DNA"/>
</dbReference>
<dbReference type="PANTHER" id="PTHR43123:SF1">
    <property type="entry name" value="POLYSACCHARIDE DEACETYLASE-RELATED"/>
    <property type="match status" value="1"/>
</dbReference>
<dbReference type="InterPro" id="IPR011330">
    <property type="entry name" value="Glyco_hydro/deAcase_b/a-brl"/>
</dbReference>
<evidence type="ECO:0000313" key="2">
    <source>
        <dbReference type="EMBL" id="TKA24088.1"/>
    </source>
</evidence>
<dbReference type="AlphaFoldDB" id="A0A4U0TPU4"/>
<feature type="domain" description="NodB homology" evidence="1">
    <location>
        <begin position="88"/>
        <end position="321"/>
    </location>
</feature>
<sequence>MASPQSQAPPLDAANLDPHAGTKYDFPRNLIGYGRHPPNAQWPGGAKIAVSFVINYEEGAERSVLNGDEVSESFLWEQSDRSGRPGERALNAESDYEYGSRVGIWRLLNLFEAHSMPITTYAVGQALEKNPDVAKALKAGGHEVASHAYRWIDYHSMPEKLEKEYLVRQMEVLKRLTGNYPEGWYYGRLSPRSRALVHEVYRELEAPLVWESDSYADDLPYWTDVPAEAGSAQAEGMLMVPYTYDNNDLKFHSATGAFSPEAFFEYLKAAFDTLLDEGRAGTPKMMTIGLHCRIIGKPGRFQALKKFVEYLDSKPQGEVWVTRRIDIARHWRQKFPYQQGKI</sequence>